<sequence>MSGSVGTVVQAGTIVGDVHFQTFPSLPVPQQLPPAPGGFVGRSEQLEELSAGFSGQSGTSQAGPRITLVCGTAGVGKTALAVHWAHQVSADFPDGQLYVDLRGYGPNRPLDPGEVLAGFLRALGTPAEEIPDGLTERAALYRSLLAGRRVLVVLDNACAENQVRPLLPGSSSCCALVTSRRVLSGLIVGEGAALVRVDLLTAAAALELFRTLVGARVDEEPAAADSVIRSCARLPLALRVAGQAARLRPSMSLADLAADLTDREIQLDVLGDDDPSTSARTVFSWSYEQLPGDAARAFRSLGVYPGHDFDAYALAALLDITPRAAGRAIDSLVRAHLVQDPGSGRFDVHDLLRSYAEEIAEQHDSDNDRRSAVQRLFDYYLHTADKADRVITPHRYRIPLEGAVRASPAFDDHDKALAWLDAERPNTTAIFRVADPVLDSRLWLLAYTLRGYYFLSKQWKDWTETHELALEATQRNGHHYAEAQTRNNLGLALLEQGQLDAAADHYEKARKLFESVGDIHGVSNALANRAGVLHHLGDNESALQELERALACYEQTGARRNVAITLRRMARIEIDLERFGAAVSRLGRALDLFGDLGLPLDSAIAFNCLGEAHHQVGNQVEAKQAHERAAVLSDECGSRFECARAHHGLGRIAAGRGRISEAEEHWEEAFARYTALGASEARLLDDERAALHATAVPQQRSEAPR</sequence>
<dbReference type="Gene3D" id="1.10.10.10">
    <property type="entry name" value="Winged helix-like DNA-binding domain superfamily/Winged helix DNA-binding domain"/>
    <property type="match status" value="1"/>
</dbReference>
<dbReference type="PANTHER" id="PTHR47691:SF3">
    <property type="entry name" value="HTH-TYPE TRANSCRIPTIONAL REGULATOR RV0890C-RELATED"/>
    <property type="match status" value="1"/>
</dbReference>
<protein>
    <submittedName>
        <fullName evidence="3">Tetratricopeptide repeat protein</fullName>
    </submittedName>
</protein>
<dbReference type="InterPro" id="IPR049945">
    <property type="entry name" value="AAA_22"/>
</dbReference>
<dbReference type="PANTHER" id="PTHR47691">
    <property type="entry name" value="REGULATOR-RELATED"/>
    <property type="match status" value="1"/>
</dbReference>
<dbReference type="EMBL" id="JAQGLA010000007">
    <property type="protein sequence ID" value="MDA3625184.1"/>
    <property type="molecule type" value="Genomic_DNA"/>
</dbReference>
<gene>
    <name evidence="3" type="ORF">OU415_07040</name>
</gene>
<dbReference type="InterPro" id="IPR011990">
    <property type="entry name" value="TPR-like_helical_dom_sf"/>
</dbReference>
<dbReference type="Pfam" id="PF13424">
    <property type="entry name" value="TPR_12"/>
    <property type="match status" value="2"/>
</dbReference>
<keyword evidence="1" id="KW-0802">TPR repeat</keyword>
<dbReference type="Gene3D" id="1.10.8.430">
    <property type="entry name" value="Helical domain of apoptotic protease-activating factors"/>
    <property type="match status" value="1"/>
</dbReference>
<accession>A0ABT4UTY4</accession>
<evidence type="ECO:0000313" key="4">
    <source>
        <dbReference type="Proteomes" id="UP001210380"/>
    </source>
</evidence>
<organism evidence="3 4">
    <name type="scientific">Saccharopolyspora oryzae</name>
    <dbReference type="NCBI Taxonomy" id="2997343"/>
    <lineage>
        <taxon>Bacteria</taxon>
        <taxon>Bacillati</taxon>
        <taxon>Actinomycetota</taxon>
        <taxon>Actinomycetes</taxon>
        <taxon>Pseudonocardiales</taxon>
        <taxon>Pseudonocardiaceae</taxon>
        <taxon>Saccharopolyspora</taxon>
    </lineage>
</organism>
<dbReference type="InterPro" id="IPR019734">
    <property type="entry name" value="TPR_rpt"/>
</dbReference>
<dbReference type="InterPro" id="IPR036388">
    <property type="entry name" value="WH-like_DNA-bd_sf"/>
</dbReference>
<evidence type="ECO:0000256" key="1">
    <source>
        <dbReference type="PROSITE-ProRule" id="PRU00339"/>
    </source>
</evidence>
<dbReference type="Proteomes" id="UP001210380">
    <property type="component" value="Unassembled WGS sequence"/>
</dbReference>
<keyword evidence="4" id="KW-1185">Reference proteome</keyword>
<dbReference type="SMART" id="SM00028">
    <property type="entry name" value="TPR"/>
    <property type="match status" value="5"/>
</dbReference>
<dbReference type="RefSeq" id="WP_270947763.1">
    <property type="nucleotide sequence ID" value="NZ_JAQGLA010000007.1"/>
</dbReference>
<dbReference type="InterPro" id="IPR027417">
    <property type="entry name" value="P-loop_NTPase"/>
</dbReference>
<dbReference type="InterPro" id="IPR042197">
    <property type="entry name" value="Apaf_helical"/>
</dbReference>
<dbReference type="Pfam" id="PF13401">
    <property type="entry name" value="AAA_22"/>
    <property type="match status" value="1"/>
</dbReference>
<dbReference type="Gene3D" id="1.25.40.10">
    <property type="entry name" value="Tetratricopeptide repeat domain"/>
    <property type="match status" value="2"/>
</dbReference>
<dbReference type="Pfam" id="PF07721">
    <property type="entry name" value="TPR_4"/>
    <property type="match status" value="1"/>
</dbReference>
<name>A0ABT4UTY4_9PSEU</name>
<feature type="domain" description="ORC1/DEAH AAA+ ATPase" evidence="2">
    <location>
        <begin position="63"/>
        <end position="157"/>
    </location>
</feature>
<dbReference type="PRINTS" id="PR00364">
    <property type="entry name" value="DISEASERSIST"/>
</dbReference>
<comment type="caution">
    <text evidence="3">The sequence shown here is derived from an EMBL/GenBank/DDBJ whole genome shotgun (WGS) entry which is preliminary data.</text>
</comment>
<proteinExistence type="predicted"/>
<dbReference type="SUPFAM" id="SSF48452">
    <property type="entry name" value="TPR-like"/>
    <property type="match status" value="1"/>
</dbReference>
<dbReference type="InterPro" id="IPR011717">
    <property type="entry name" value="TPR-4"/>
</dbReference>
<reference evidence="3 4" key="1">
    <citation type="submission" date="2022-11" db="EMBL/GenBank/DDBJ databases">
        <title>Draft genome sequence of Saccharopolyspora sp. WRP15-2 isolated from rhizosphere soils of wild rice in Thailand.</title>
        <authorList>
            <person name="Duangmal K."/>
            <person name="Kammanee S."/>
            <person name="Muangham S."/>
        </authorList>
    </citation>
    <scope>NUCLEOTIDE SEQUENCE [LARGE SCALE GENOMIC DNA]</scope>
    <source>
        <strain evidence="3 4">WRP15-2</strain>
    </source>
</reference>
<evidence type="ECO:0000259" key="2">
    <source>
        <dbReference type="Pfam" id="PF13401"/>
    </source>
</evidence>
<evidence type="ECO:0000313" key="3">
    <source>
        <dbReference type="EMBL" id="MDA3625184.1"/>
    </source>
</evidence>
<dbReference type="SUPFAM" id="SSF52540">
    <property type="entry name" value="P-loop containing nucleoside triphosphate hydrolases"/>
    <property type="match status" value="1"/>
</dbReference>
<dbReference type="Gene3D" id="3.40.50.300">
    <property type="entry name" value="P-loop containing nucleotide triphosphate hydrolases"/>
    <property type="match status" value="1"/>
</dbReference>
<dbReference type="PROSITE" id="PS50005">
    <property type="entry name" value="TPR"/>
    <property type="match status" value="1"/>
</dbReference>
<feature type="repeat" description="TPR" evidence="1">
    <location>
        <begin position="483"/>
        <end position="516"/>
    </location>
</feature>